<dbReference type="EMBL" id="VSSQ01002035">
    <property type="protein sequence ID" value="MPM12886.1"/>
    <property type="molecule type" value="Genomic_DNA"/>
</dbReference>
<comment type="caution">
    <text evidence="2">The sequence shown here is derived from an EMBL/GenBank/DDBJ whole genome shotgun (WGS) entry which is preliminary data.</text>
</comment>
<dbReference type="AlphaFoldDB" id="A0A644X9L7"/>
<reference evidence="2" key="1">
    <citation type="submission" date="2019-08" db="EMBL/GenBank/DDBJ databases">
        <authorList>
            <person name="Kucharzyk K."/>
            <person name="Murdoch R.W."/>
            <person name="Higgins S."/>
            <person name="Loffler F."/>
        </authorList>
    </citation>
    <scope>NUCLEOTIDE SEQUENCE</scope>
</reference>
<feature type="region of interest" description="Disordered" evidence="1">
    <location>
        <begin position="1"/>
        <end position="33"/>
    </location>
</feature>
<proteinExistence type="predicted"/>
<accession>A0A644X9L7</accession>
<evidence type="ECO:0000256" key="1">
    <source>
        <dbReference type="SAM" id="MobiDB-lite"/>
    </source>
</evidence>
<gene>
    <name evidence="2" type="ORF">SDC9_59241</name>
</gene>
<name>A0A644X9L7_9ZZZZ</name>
<evidence type="ECO:0000313" key="2">
    <source>
        <dbReference type="EMBL" id="MPM12886.1"/>
    </source>
</evidence>
<protein>
    <submittedName>
        <fullName evidence="2">Uncharacterized protein</fullName>
    </submittedName>
</protein>
<organism evidence="2">
    <name type="scientific">bioreactor metagenome</name>
    <dbReference type="NCBI Taxonomy" id="1076179"/>
    <lineage>
        <taxon>unclassified sequences</taxon>
        <taxon>metagenomes</taxon>
        <taxon>ecological metagenomes</taxon>
    </lineage>
</organism>
<feature type="compositionally biased region" description="Basic residues" evidence="1">
    <location>
        <begin position="83"/>
        <end position="95"/>
    </location>
</feature>
<feature type="region of interest" description="Disordered" evidence="1">
    <location>
        <begin position="73"/>
        <end position="95"/>
    </location>
</feature>
<sequence length="95" mass="10306">MFVQRRRAARVGGLEQADQSPQALRIGAKGPPGVQLGGLAAPKPGRLEPACRTRCRLGVEAAQALQPQCQKRGLRKGEEAGRRQAHRRNRLAGDF</sequence>